<dbReference type="EMBL" id="CM044707">
    <property type="protein sequence ID" value="KAI5654986.1"/>
    <property type="molecule type" value="Genomic_DNA"/>
</dbReference>
<evidence type="ECO:0000313" key="2">
    <source>
        <dbReference type="Proteomes" id="UP001060085"/>
    </source>
</evidence>
<accession>A0ACC0A2K1</accession>
<organism evidence="1 2">
    <name type="scientific">Catharanthus roseus</name>
    <name type="common">Madagascar periwinkle</name>
    <name type="synonym">Vinca rosea</name>
    <dbReference type="NCBI Taxonomy" id="4058"/>
    <lineage>
        <taxon>Eukaryota</taxon>
        <taxon>Viridiplantae</taxon>
        <taxon>Streptophyta</taxon>
        <taxon>Embryophyta</taxon>
        <taxon>Tracheophyta</taxon>
        <taxon>Spermatophyta</taxon>
        <taxon>Magnoliopsida</taxon>
        <taxon>eudicotyledons</taxon>
        <taxon>Gunneridae</taxon>
        <taxon>Pentapetalae</taxon>
        <taxon>asterids</taxon>
        <taxon>lamiids</taxon>
        <taxon>Gentianales</taxon>
        <taxon>Apocynaceae</taxon>
        <taxon>Rauvolfioideae</taxon>
        <taxon>Vinceae</taxon>
        <taxon>Catharanthinae</taxon>
        <taxon>Catharanthus</taxon>
    </lineage>
</organism>
<keyword evidence="2" id="KW-1185">Reference proteome</keyword>
<protein>
    <submittedName>
        <fullName evidence="1">Uncharacterized protein</fullName>
    </submittedName>
</protein>
<comment type="caution">
    <text evidence="1">The sequence shown here is derived from an EMBL/GenBank/DDBJ whole genome shotgun (WGS) entry which is preliminary data.</text>
</comment>
<dbReference type="Proteomes" id="UP001060085">
    <property type="component" value="Linkage Group LG07"/>
</dbReference>
<proteinExistence type="predicted"/>
<sequence length="222" mass="24110">MITHIGRLNMLAIWYRNITRVYISNPATRDTRTIGYQPVEEVDDMATRMLEGPLSSLTQFVSFAKKVQTIICRCMSVLERGARGIKRGPCRLPGGKACGGHVPTPPHLGVREHADPRHGGERGEGFGGRGCGDLGSYDHGDPFDSPELDFPTFSLGLTLIAQPHLGGSGTSYAPPPLGIVSSSYQTPPPPVVDEHELTDDVTPAQQLGFGHRNPSFYVFRVC</sequence>
<gene>
    <name evidence="1" type="ORF">M9H77_32173</name>
</gene>
<name>A0ACC0A2K1_CATRO</name>
<reference evidence="2" key="1">
    <citation type="journal article" date="2023" name="Nat. Plants">
        <title>Single-cell RNA sequencing provides a high-resolution roadmap for understanding the multicellular compartmentation of specialized metabolism.</title>
        <authorList>
            <person name="Sun S."/>
            <person name="Shen X."/>
            <person name="Li Y."/>
            <person name="Li Y."/>
            <person name="Wang S."/>
            <person name="Li R."/>
            <person name="Zhang H."/>
            <person name="Shen G."/>
            <person name="Guo B."/>
            <person name="Wei J."/>
            <person name="Xu J."/>
            <person name="St-Pierre B."/>
            <person name="Chen S."/>
            <person name="Sun C."/>
        </authorList>
    </citation>
    <scope>NUCLEOTIDE SEQUENCE [LARGE SCALE GENOMIC DNA]</scope>
</reference>
<evidence type="ECO:0000313" key="1">
    <source>
        <dbReference type="EMBL" id="KAI5654986.1"/>
    </source>
</evidence>